<organism evidence="2 3">
    <name type="scientific">Novosphingobium album</name>
    <name type="common">ex Liu et al. 2023</name>
    <dbReference type="NCBI Taxonomy" id="3031130"/>
    <lineage>
        <taxon>Bacteria</taxon>
        <taxon>Pseudomonadati</taxon>
        <taxon>Pseudomonadota</taxon>
        <taxon>Alphaproteobacteria</taxon>
        <taxon>Sphingomonadales</taxon>
        <taxon>Sphingomonadaceae</taxon>
        <taxon>Novosphingobium</taxon>
    </lineage>
</organism>
<accession>A0ABT5WMN1</accession>
<dbReference type="EMBL" id="JARESE010000015">
    <property type="protein sequence ID" value="MDE8651306.1"/>
    <property type="molecule type" value="Genomic_DNA"/>
</dbReference>
<gene>
    <name evidence="2" type="ORF">PYV00_06180</name>
</gene>
<evidence type="ECO:0000313" key="3">
    <source>
        <dbReference type="Proteomes" id="UP001216253"/>
    </source>
</evidence>
<dbReference type="InterPro" id="IPR054209">
    <property type="entry name" value="DUF6916"/>
</dbReference>
<dbReference type="Pfam" id="PF21880">
    <property type="entry name" value="DUF6916"/>
    <property type="match status" value="1"/>
</dbReference>
<protein>
    <recommendedName>
        <fullName evidence="1">DUF6916 domain-containing protein</fullName>
    </recommendedName>
</protein>
<proteinExistence type="predicted"/>
<dbReference type="RefSeq" id="WP_275227405.1">
    <property type="nucleotide sequence ID" value="NZ_JARESE010000015.1"/>
</dbReference>
<evidence type="ECO:0000313" key="2">
    <source>
        <dbReference type="EMBL" id="MDE8651306.1"/>
    </source>
</evidence>
<evidence type="ECO:0000259" key="1">
    <source>
        <dbReference type="Pfam" id="PF21880"/>
    </source>
</evidence>
<reference evidence="2 3" key="1">
    <citation type="submission" date="2023-03" db="EMBL/GenBank/DDBJ databases">
        <title>NovoSphingobium album sp. nov. isolated from polycyclic aromatic hydrocarbons- and heavy-metal polluted soil.</title>
        <authorList>
            <person name="Liu Z."/>
            <person name="Wang K."/>
        </authorList>
    </citation>
    <scope>NUCLEOTIDE SEQUENCE [LARGE SCALE GENOMIC DNA]</scope>
    <source>
        <strain evidence="2 3">H3SJ31-1</strain>
    </source>
</reference>
<name>A0ABT5WMN1_9SPHN</name>
<sequence length="93" mass="10111">MRALTWEDFAGGSGRSYRLRLGEEACELQLAKAEELAGAGRSGGSFRLEFVGPQQPILPQAIYALERDGESFDIFIVPVASGPRGTTYEAIFN</sequence>
<feature type="domain" description="DUF6916" evidence="1">
    <location>
        <begin position="4"/>
        <end position="92"/>
    </location>
</feature>
<dbReference type="Proteomes" id="UP001216253">
    <property type="component" value="Unassembled WGS sequence"/>
</dbReference>
<keyword evidence="3" id="KW-1185">Reference proteome</keyword>
<comment type="caution">
    <text evidence="2">The sequence shown here is derived from an EMBL/GenBank/DDBJ whole genome shotgun (WGS) entry which is preliminary data.</text>
</comment>